<organism evidence="5 6">
    <name type="scientific">endosymbiont of Ridgeia piscesae</name>
    <dbReference type="NCBI Taxonomy" id="54398"/>
    <lineage>
        <taxon>Bacteria</taxon>
        <taxon>Pseudomonadati</taxon>
        <taxon>Pseudomonadota</taxon>
        <taxon>Gammaproteobacteria</taxon>
        <taxon>sulfur-oxidizing symbionts</taxon>
    </lineage>
</organism>
<comment type="similarity">
    <text evidence="1">Belongs to the outer membrane factor (OMF) (TC 1.B.17) family.</text>
</comment>
<dbReference type="Proteomes" id="UP000051276">
    <property type="component" value="Unassembled WGS sequence"/>
</dbReference>
<dbReference type="SUPFAM" id="SSF56954">
    <property type="entry name" value="Outer membrane efflux proteins (OEP)"/>
    <property type="match status" value="1"/>
</dbReference>
<dbReference type="EMBL" id="LDXT01000072">
    <property type="protein sequence ID" value="KRT55810.1"/>
    <property type="molecule type" value="Genomic_DNA"/>
</dbReference>
<feature type="coiled-coil region" evidence="2">
    <location>
        <begin position="297"/>
        <end position="324"/>
    </location>
</feature>
<evidence type="ECO:0000313" key="7">
    <source>
        <dbReference type="Proteomes" id="UP000051634"/>
    </source>
</evidence>
<protein>
    <submittedName>
        <fullName evidence="4">Outer membrane protein TolC</fullName>
    </submittedName>
    <submittedName>
        <fullName evidence="5">Outer membrane protein, cobalt-zinc-cadmium efflux system</fullName>
    </submittedName>
</protein>
<dbReference type="GO" id="GO:0015562">
    <property type="term" value="F:efflux transmembrane transporter activity"/>
    <property type="evidence" value="ECO:0007669"/>
    <property type="project" value="InterPro"/>
</dbReference>
<keyword evidence="2" id="KW-0175">Coiled coil</keyword>
<comment type="caution">
    <text evidence="5">The sequence shown here is derived from an EMBL/GenBank/DDBJ whole genome shotgun (WGS) entry which is preliminary data.</text>
</comment>
<dbReference type="InterPro" id="IPR010131">
    <property type="entry name" value="MdtP/NodT-like"/>
</dbReference>
<accession>A0A0T5Z1Y0</accession>
<dbReference type="EMBL" id="LMXI01000630">
    <property type="protein sequence ID" value="KRT56916.1"/>
    <property type="molecule type" value="Genomic_DNA"/>
</dbReference>
<evidence type="ECO:0000313" key="5">
    <source>
        <dbReference type="EMBL" id="KRT56916.1"/>
    </source>
</evidence>
<name>A0A0T5Z1Y0_9GAMM</name>
<dbReference type="PANTHER" id="PTHR30203:SF24">
    <property type="entry name" value="BLR4935 PROTEIN"/>
    <property type="match status" value="1"/>
</dbReference>
<dbReference type="InterPro" id="IPR003423">
    <property type="entry name" value="OMP_efflux"/>
</dbReference>
<dbReference type="RefSeq" id="WP_232433077.1">
    <property type="nucleotide sequence ID" value="NZ_KQ556871.1"/>
</dbReference>
<evidence type="ECO:0000256" key="2">
    <source>
        <dbReference type="SAM" id="Coils"/>
    </source>
</evidence>
<evidence type="ECO:0000313" key="4">
    <source>
        <dbReference type="EMBL" id="KRT55810.1"/>
    </source>
</evidence>
<gene>
    <name evidence="4" type="ORF">Ga0074115_1254</name>
    <name evidence="5" type="ORF">Ga0076813_10643</name>
</gene>
<keyword evidence="7" id="KW-1185">Reference proteome</keyword>
<dbReference type="AlphaFoldDB" id="A0A0T5Z1Y0"/>
<feature type="chain" id="PRO_5010437696" evidence="3">
    <location>
        <begin position="25"/>
        <end position="421"/>
    </location>
</feature>
<keyword evidence="3" id="KW-0732">Signal</keyword>
<feature type="signal peptide" evidence="3">
    <location>
        <begin position="1"/>
        <end position="24"/>
    </location>
</feature>
<evidence type="ECO:0000256" key="3">
    <source>
        <dbReference type="SAM" id="SignalP"/>
    </source>
</evidence>
<dbReference type="PANTHER" id="PTHR30203">
    <property type="entry name" value="OUTER MEMBRANE CATION EFFLUX PROTEIN"/>
    <property type="match status" value="1"/>
</dbReference>
<evidence type="ECO:0000256" key="1">
    <source>
        <dbReference type="ARBA" id="ARBA00007613"/>
    </source>
</evidence>
<dbReference type="STRING" id="54398.Ga0074115_1254"/>
<dbReference type="Proteomes" id="UP000051634">
    <property type="component" value="Unassembled WGS sequence"/>
</dbReference>
<proteinExistence type="inferred from homology"/>
<sequence>MSFSICTRAGLFACLLTLTAWTPAALSKGQSPHDVEVQQLAAIINRALESNPEIEAAQAAVDAAQARLVGAALPLNNPELELEAERTDISTHTLGISQTIDWYDKQDALEQAMQAELNAARARVAALRLTKSAELLNALGRVSTHHEITTLSKRRTGILERFARLAEQRHASGDIPQAEMELARLSLAEAVMQHASNGAELIQARSDFFSLSGQIPGSGVKFPDRLPAALPHTSDDEALARNHPQVQTAQQMAGAARQQIHAADQARKADPTFGLRAGREASENLVALTFSIPLQIRNDFRSTVDAAQAEALQAEQEAHQAYRNLLARLMSARKRYKLVADAWSLWVSLGRTSLQQRIDLLETQWQAGEMSTTDYLLQVQQTLDTQIAGVRLHGDLWDAWVEWLNASGTLDAWLNKTSKEQ</sequence>
<reference evidence="6 7" key="1">
    <citation type="submission" date="2015-11" db="EMBL/GenBank/DDBJ databases">
        <title>The genome of Candidatus Endoriftia persephone in Ridgeia piscesae and population structure of the North Eastern Pacific vestimentiferan symbionts.</title>
        <authorList>
            <person name="Perez M."/>
            <person name="Juniper K.S."/>
        </authorList>
    </citation>
    <scope>NUCLEOTIDE SEQUENCE [LARGE SCALE GENOMIC DNA]</scope>
    <source>
        <strain evidence="5">Ind10</strain>
        <strain evidence="4">Ind11</strain>
    </source>
</reference>
<evidence type="ECO:0000313" key="6">
    <source>
        <dbReference type="Proteomes" id="UP000051276"/>
    </source>
</evidence>
<dbReference type="Gene3D" id="1.20.1600.10">
    <property type="entry name" value="Outer membrane efflux proteins (OEP)"/>
    <property type="match status" value="1"/>
</dbReference>
<dbReference type="Pfam" id="PF02321">
    <property type="entry name" value="OEP"/>
    <property type="match status" value="1"/>
</dbReference>